<dbReference type="Proteomes" id="UP000237000">
    <property type="component" value="Unassembled WGS sequence"/>
</dbReference>
<gene>
    <name evidence="1" type="ORF">TorRG33x02_082460</name>
</gene>
<keyword evidence="2" id="KW-1185">Reference proteome</keyword>
<evidence type="ECO:0000313" key="1">
    <source>
        <dbReference type="EMBL" id="PON95998.1"/>
    </source>
</evidence>
<protein>
    <submittedName>
        <fullName evidence="1">Uncharacterized protein</fullName>
    </submittedName>
</protein>
<organism evidence="1 2">
    <name type="scientific">Trema orientale</name>
    <name type="common">Charcoal tree</name>
    <name type="synonym">Celtis orientalis</name>
    <dbReference type="NCBI Taxonomy" id="63057"/>
    <lineage>
        <taxon>Eukaryota</taxon>
        <taxon>Viridiplantae</taxon>
        <taxon>Streptophyta</taxon>
        <taxon>Embryophyta</taxon>
        <taxon>Tracheophyta</taxon>
        <taxon>Spermatophyta</taxon>
        <taxon>Magnoliopsida</taxon>
        <taxon>eudicotyledons</taxon>
        <taxon>Gunneridae</taxon>
        <taxon>Pentapetalae</taxon>
        <taxon>rosids</taxon>
        <taxon>fabids</taxon>
        <taxon>Rosales</taxon>
        <taxon>Cannabaceae</taxon>
        <taxon>Trema</taxon>
    </lineage>
</organism>
<evidence type="ECO:0000313" key="2">
    <source>
        <dbReference type="Proteomes" id="UP000237000"/>
    </source>
</evidence>
<reference evidence="2" key="1">
    <citation type="submission" date="2016-06" db="EMBL/GenBank/DDBJ databases">
        <title>Parallel loss of symbiosis genes in relatives of nitrogen-fixing non-legume Parasponia.</title>
        <authorList>
            <person name="Van Velzen R."/>
            <person name="Holmer R."/>
            <person name="Bu F."/>
            <person name="Rutten L."/>
            <person name="Van Zeijl A."/>
            <person name="Liu W."/>
            <person name="Santuari L."/>
            <person name="Cao Q."/>
            <person name="Sharma T."/>
            <person name="Shen D."/>
            <person name="Roswanjaya Y."/>
            <person name="Wardhani T."/>
            <person name="Kalhor M.S."/>
            <person name="Jansen J."/>
            <person name="Van den Hoogen J."/>
            <person name="Gungor B."/>
            <person name="Hartog M."/>
            <person name="Hontelez J."/>
            <person name="Verver J."/>
            <person name="Yang W.-C."/>
            <person name="Schijlen E."/>
            <person name="Repin R."/>
            <person name="Schilthuizen M."/>
            <person name="Schranz E."/>
            <person name="Heidstra R."/>
            <person name="Miyata K."/>
            <person name="Fedorova E."/>
            <person name="Kohlen W."/>
            <person name="Bisseling T."/>
            <person name="Smit S."/>
            <person name="Geurts R."/>
        </authorList>
    </citation>
    <scope>NUCLEOTIDE SEQUENCE [LARGE SCALE GENOMIC DNA]</scope>
    <source>
        <strain evidence="2">cv. RG33-2</strain>
    </source>
</reference>
<name>A0A2P5FDY6_TREOI</name>
<accession>A0A2P5FDY6</accession>
<dbReference type="EMBL" id="JXTC01000041">
    <property type="protein sequence ID" value="PON95998.1"/>
    <property type="molecule type" value="Genomic_DNA"/>
</dbReference>
<dbReference type="AlphaFoldDB" id="A0A2P5FDY6"/>
<dbReference type="InParanoid" id="A0A2P5FDY6"/>
<comment type="caution">
    <text evidence="1">The sequence shown here is derived from an EMBL/GenBank/DDBJ whole genome shotgun (WGS) entry which is preliminary data.</text>
</comment>
<sequence>MSLIRWQESEFKGGIYQSTSISLSYISGRWCHMVVLERKTLMGIDLVAVEVIYAVDDGNRRQRQFIYTNILMTTHT</sequence>
<proteinExistence type="predicted"/>